<dbReference type="GO" id="GO:0016020">
    <property type="term" value="C:membrane"/>
    <property type="evidence" value="ECO:0007669"/>
    <property type="project" value="UniProtKB-SubCell"/>
</dbReference>
<feature type="chain" id="PRO_5044814536" evidence="16">
    <location>
        <begin position="27"/>
        <end position="1610"/>
    </location>
</feature>
<keyword evidence="12" id="KW-0675">Receptor</keyword>
<reference evidence="20 21" key="1">
    <citation type="journal article" date="2023" name="Sci. Data">
        <title>Genome assembly of the Korean intertidal mud-creeper Batillaria attramentaria.</title>
        <authorList>
            <person name="Patra A.K."/>
            <person name="Ho P.T."/>
            <person name="Jun S."/>
            <person name="Lee S.J."/>
            <person name="Kim Y."/>
            <person name="Won Y.J."/>
        </authorList>
    </citation>
    <scope>NUCLEOTIDE SEQUENCE [LARGE SCALE GENOMIC DNA]</scope>
    <source>
        <strain evidence="20">Wonlab-2016</strain>
    </source>
</reference>
<evidence type="ECO:0000256" key="15">
    <source>
        <dbReference type="SAM" id="Phobius"/>
    </source>
</evidence>
<evidence type="ECO:0000256" key="10">
    <source>
        <dbReference type="ARBA" id="ARBA00023136"/>
    </source>
</evidence>
<keyword evidence="10 15" id="KW-0472">Membrane</keyword>
<dbReference type="Pfam" id="PF06119">
    <property type="entry name" value="NIDO"/>
    <property type="match status" value="1"/>
</dbReference>
<accession>A0ABD0K959</accession>
<feature type="domain" description="EGF-like" evidence="18">
    <location>
        <begin position="645"/>
        <end position="682"/>
    </location>
</feature>
<comment type="caution">
    <text evidence="20">The sequence shown here is derived from an EMBL/GenBank/DDBJ whole genome shotgun (WGS) entry which is preliminary data.</text>
</comment>
<dbReference type="Proteomes" id="UP001519460">
    <property type="component" value="Unassembled WGS sequence"/>
</dbReference>
<dbReference type="SMART" id="SM00181">
    <property type="entry name" value="EGF"/>
    <property type="match status" value="17"/>
</dbReference>
<dbReference type="PROSITE" id="PS51233">
    <property type="entry name" value="VWFD"/>
    <property type="match status" value="1"/>
</dbReference>
<dbReference type="Gene3D" id="2.10.25.10">
    <property type="entry name" value="Laminin"/>
    <property type="match status" value="14"/>
</dbReference>
<feature type="domain" description="EGF-like" evidence="18">
    <location>
        <begin position="1217"/>
        <end position="1257"/>
    </location>
</feature>
<evidence type="ECO:0000313" key="20">
    <source>
        <dbReference type="EMBL" id="KAK7483627.1"/>
    </source>
</evidence>
<sequence length="1610" mass="174979">RHRVRQGLRPVLVLLTMIIIAHTADSSTAFPGLFPYGTHYAGDTSLGENENISETIELGTNPMEDYGIPIGIHYQSYTRAKCGSFSGGFDQSPCKKANDDIVKYTDVTEFETTVMLVATWTRVQHESNAYSGSVTFQAAIVTDGRDTYALFYYPGTGGHWETDITPDISIGYSILSNGNLEYNELVFSNSEAALRIHAVLGNKAWLCCDPHITTLDEKGYVFNGWGEYTMMTLTTSDVTFTLQGRTDRPELGSGRFGNATVFTAFGASENGITVFTGLHPGDKSSFVIYANGTDYSLQFQNTPDFLVDTEDFKLSRNNESLTVSFPSGVTIALSIITKSLAMSLSLPLSFQHQARGFLGNFNGNKDDDFILPDGTVLPRKVTEANTVMRYGPREGPANYDHSDFIPVFLDEQPSSVIQEAEAVCGSTNLACLNDFVATGSREFAQNSKTFTEEAERTNEIAKNAVPQLDVPDGLNLTSGVTVTFVLQGHDEDANDVLTYHAADDENGVVQVNPTTGQVTYTPDDSQPTVLSFFVTDSKDVQSPVFVVPVVVCSNCSDHGVCDFSRSYFDEEGDYNFQFAVCVCEPAWDGPHCERDRDGCAGNPCMVQQTCTDLTPQEQGQQEIGYDCGPCPDGFLKAPGSQECHDINECADNATNECEHNCFNTKGSYQCTCNAGFRLDNDGHACWDIDECQELTHSCEHICINTVGSYTCQCEEGYILGNSSTTCTQDATTASICSNAGCSQGCKSTVDSSTGNRIPQCFCFSGYDLDPTDERTCRDHDECQDNVCTQECFNYEGGFSCFCSLGYKLSADGITCDPCSKLRYGLNCELTCTCRGRFEVCHPVTGCICDDGWTGNLCHDDVDECSENKTICGSDQVCHNTRGSYTCDCLDGYRKNTHGVCEDIDECAPGSMLNTCGPQEECVNVPGTFYCTCGAGYTSINGECADVDECSGGTSNCEQICVNVPGFYNCDCYYGYRLDANRVSCTHVSEVCAQEGLICAHGCTLNNDDQAVCFCRKGFQLASDQQSCDERCDVIIGCKCMTGWRGERCDVDINECDTASAQQQCRDVNALCFNYPGGYDCQCEDGYEKDSGICQDIDECLSNLCDQQCENLPGSYRCLCKKGFTFNSETGLCKDVDECAIHATNNCTQRCLNVAGSYKCTCNMPGHVIDTDGISCIATEDCVRTDCPSENGGCSQEECFCNSGYILSSDGNSCELEDVDWCTVAGCDHHCTETDDGNSFVCSCEPGYLLQEDGTTCDVCRQGSYGEGCVNTCTCDMQNTISCDNVNGSCTCKAGFHGPTCTDDINECTATPGVTCPENSHCINTIGSYLCACENGYFKDTDGSCIRLRRVRVGFTIVGISVSSTDLDDPSSPSYILWARHASEALANSLRKIVRGFTSVNIAALRPGSLIVDADIIIDETSHPDAVQLTALALKTMMYDSLNVGGQTGNISRISVNDAETSNTILIAVLVTFLVVTIVVIVVAGLCIYHKKKKKTLAKTDPYLDQTNRSSTPSVETVRAPHMTDNIAPVSTLFDSGDFGGYAHACPTYEMTEHPYDKLGFPEEQGTRRPQSAFSGYLSLNGWTDGMNLLSAEHGTARTNETLFQNFRAAP</sequence>
<dbReference type="PANTHER" id="PTHR24034">
    <property type="entry name" value="EGF-LIKE DOMAIN-CONTAINING PROTEIN"/>
    <property type="match status" value="1"/>
</dbReference>
<feature type="domain" description="VWFD" evidence="19">
    <location>
        <begin position="202"/>
        <end position="396"/>
    </location>
</feature>
<dbReference type="InterPro" id="IPR009030">
    <property type="entry name" value="Growth_fac_rcpt_cys_sf"/>
</dbReference>
<feature type="transmembrane region" description="Helical" evidence="15">
    <location>
        <begin position="1464"/>
        <end position="1488"/>
    </location>
</feature>
<dbReference type="PROSITE" id="PS50026">
    <property type="entry name" value="EGF_3"/>
    <property type="match status" value="8"/>
</dbReference>
<dbReference type="GO" id="GO:0006897">
    <property type="term" value="P:endocytosis"/>
    <property type="evidence" value="ECO:0007669"/>
    <property type="project" value="UniProtKB-KW"/>
</dbReference>
<feature type="domain" description="EGF-like" evidence="18">
    <location>
        <begin position="902"/>
        <end position="942"/>
    </location>
</feature>
<dbReference type="PROSITE" id="PS00022">
    <property type="entry name" value="EGF_1"/>
    <property type="match status" value="1"/>
</dbReference>
<evidence type="ECO:0000256" key="9">
    <source>
        <dbReference type="ARBA" id="ARBA00022989"/>
    </source>
</evidence>
<dbReference type="InterPro" id="IPR049883">
    <property type="entry name" value="NOTCH1_EGF-like"/>
</dbReference>
<dbReference type="CDD" id="cd00054">
    <property type="entry name" value="EGF_CA"/>
    <property type="match status" value="4"/>
</dbReference>
<evidence type="ECO:0000256" key="1">
    <source>
        <dbReference type="ARBA" id="ARBA00004479"/>
    </source>
</evidence>
<dbReference type="PROSITE" id="PS01186">
    <property type="entry name" value="EGF_2"/>
    <property type="match status" value="5"/>
</dbReference>
<evidence type="ECO:0000256" key="7">
    <source>
        <dbReference type="ARBA" id="ARBA00022729"/>
    </source>
</evidence>
<dbReference type="FunFam" id="2.10.25.10:FF:000119">
    <property type="entry name" value="vitamin K-dependent protein S"/>
    <property type="match status" value="1"/>
</dbReference>
<dbReference type="InterPro" id="IPR000082">
    <property type="entry name" value="SEA_dom"/>
</dbReference>
<dbReference type="InterPro" id="IPR000152">
    <property type="entry name" value="EGF-type_Asp/Asn_hydroxyl_site"/>
</dbReference>
<keyword evidence="7 16" id="KW-0732">Signal</keyword>
<dbReference type="InterPro" id="IPR001881">
    <property type="entry name" value="EGF-like_Ca-bd_dom"/>
</dbReference>
<evidence type="ECO:0000256" key="16">
    <source>
        <dbReference type="SAM" id="SignalP"/>
    </source>
</evidence>
<dbReference type="PROSITE" id="PS01187">
    <property type="entry name" value="EGF_CA"/>
    <property type="match status" value="5"/>
</dbReference>
<keyword evidence="21" id="KW-1185">Reference proteome</keyword>
<evidence type="ECO:0000256" key="8">
    <source>
        <dbReference type="ARBA" id="ARBA00022737"/>
    </source>
</evidence>
<dbReference type="GO" id="GO:0005576">
    <property type="term" value="C:extracellular region"/>
    <property type="evidence" value="ECO:0007669"/>
    <property type="project" value="UniProtKB-SubCell"/>
</dbReference>
<dbReference type="InterPro" id="IPR000742">
    <property type="entry name" value="EGF"/>
</dbReference>
<dbReference type="SUPFAM" id="SSF57196">
    <property type="entry name" value="EGF/Laminin"/>
    <property type="match status" value="3"/>
</dbReference>
<keyword evidence="4 14" id="KW-0245">EGF-like domain</keyword>
<feature type="domain" description="SEA" evidence="17">
    <location>
        <begin position="1346"/>
        <end position="1460"/>
    </location>
</feature>
<dbReference type="Pfam" id="PF07645">
    <property type="entry name" value="EGF_CA"/>
    <property type="match status" value="10"/>
</dbReference>
<keyword evidence="11" id="KW-1015">Disulfide bond</keyword>
<feature type="domain" description="EGF-like" evidence="18">
    <location>
        <begin position="1303"/>
        <end position="1342"/>
    </location>
</feature>
<keyword evidence="3" id="KW-0964">Secreted</keyword>
<evidence type="ECO:0000256" key="6">
    <source>
        <dbReference type="ARBA" id="ARBA00022692"/>
    </source>
</evidence>
<evidence type="ECO:0000256" key="2">
    <source>
        <dbReference type="ARBA" id="ARBA00004613"/>
    </source>
</evidence>
<proteinExistence type="predicted"/>
<feature type="domain" description="EGF-like" evidence="18">
    <location>
        <begin position="860"/>
        <end position="901"/>
    </location>
</feature>
<organism evidence="20 21">
    <name type="scientific">Batillaria attramentaria</name>
    <dbReference type="NCBI Taxonomy" id="370345"/>
    <lineage>
        <taxon>Eukaryota</taxon>
        <taxon>Metazoa</taxon>
        <taxon>Spiralia</taxon>
        <taxon>Lophotrochozoa</taxon>
        <taxon>Mollusca</taxon>
        <taxon>Gastropoda</taxon>
        <taxon>Caenogastropoda</taxon>
        <taxon>Sorbeoconcha</taxon>
        <taxon>Cerithioidea</taxon>
        <taxon>Batillariidae</taxon>
        <taxon>Batillaria</taxon>
    </lineage>
</organism>
<dbReference type="SMART" id="SM00179">
    <property type="entry name" value="EGF_CA"/>
    <property type="match status" value="11"/>
</dbReference>
<comment type="subcellular location">
    <subcellularLocation>
        <location evidence="1">Membrane</location>
        <topology evidence="1">Single-pass type I membrane protein</topology>
    </subcellularLocation>
    <subcellularLocation>
        <location evidence="2">Secreted</location>
    </subcellularLocation>
</comment>
<keyword evidence="5" id="KW-0254">Endocytosis</keyword>
<dbReference type="InterPro" id="IPR001846">
    <property type="entry name" value="VWF_type-D"/>
</dbReference>
<evidence type="ECO:0000256" key="3">
    <source>
        <dbReference type="ARBA" id="ARBA00022525"/>
    </source>
</evidence>
<dbReference type="PROSITE" id="PS00010">
    <property type="entry name" value="ASX_HYDROXYL"/>
    <property type="match status" value="8"/>
</dbReference>
<feature type="domain" description="EGF-like" evidence="18">
    <location>
        <begin position="1095"/>
        <end position="1128"/>
    </location>
</feature>
<feature type="signal peptide" evidence="16">
    <location>
        <begin position="1"/>
        <end position="26"/>
    </location>
</feature>
<name>A0ABD0K959_9CAEN</name>
<dbReference type="InterPro" id="IPR003886">
    <property type="entry name" value="NIDO_dom"/>
</dbReference>
<evidence type="ECO:0000256" key="11">
    <source>
        <dbReference type="ARBA" id="ARBA00023157"/>
    </source>
</evidence>
<evidence type="ECO:0000256" key="5">
    <source>
        <dbReference type="ARBA" id="ARBA00022583"/>
    </source>
</evidence>
<keyword evidence="9 15" id="KW-1133">Transmembrane helix</keyword>
<dbReference type="FunFam" id="2.10.25.10:FF:000009">
    <property type="entry name" value="Low-density lipoprotein receptor isoform 1"/>
    <property type="match status" value="1"/>
</dbReference>
<protein>
    <submittedName>
        <fullName evidence="20">Uncharacterized protein</fullName>
    </submittedName>
</protein>
<keyword evidence="8" id="KW-0677">Repeat</keyword>
<feature type="non-terminal residue" evidence="20">
    <location>
        <position position="1"/>
    </location>
</feature>
<evidence type="ECO:0000313" key="21">
    <source>
        <dbReference type="Proteomes" id="UP001519460"/>
    </source>
</evidence>
<dbReference type="FunFam" id="2.10.25.10:FF:000010">
    <property type="entry name" value="Pro-epidermal growth factor"/>
    <property type="match status" value="1"/>
</dbReference>
<dbReference type="PANTHER" id="PTHR24034:SF89">
    <property type="entry name" value="COMPLEMENT COMPONENT C1Q RECEPTOR"/>
    <property type="match status" value="1"/>
</dbReference>
<evidence type="ECO:0000256" key="4">
    <source>
        <dbReference type="ARBA" id="ARBA00022536"/>
    </source>
</evidence>
<evidence type="ECO:0000256" key="14">
    <source>
        <dbReference type="PROSITE-ProRule" id="PRU00076"/>
    </source>
</evidence>
<evidence type="ECO:0000259" key="19">
    <source>
        <dbReference type="PROSITE" id="PS51233"/>
    </source>
</evidence>
<dbReference type="FunFam" id="2.10.25.10:FF:000014">
    <property type="entry name" value="Latent-transforming growth factor beta-binding protein 3"/>
    <property type="match status" value="1"/>
</dbReference>
<comment type="caution">
    <text evidence="14">Lacks conserved residue(s) required for the propagation of feature annotation.</text>
</comment>
<keyword evidence="6 15" id="KW-0812">Transmembrane</keyword>
<evidence type="ECO:0000259" key="18">
    <source>
        <dbReference type="PROSITE" id="PS50026"/>
    </source>
</evidence>
<evidence type="ECO:0000256" key="12">
    <source>
        <dbReference type="ARBA" id="ARBA00023170"/>
    </source>
</evidence>
<feature type="domain" description="EGF-like" evidence="18">
    <location>
        <begin position="1051"/>
        <end position="1094"/>
    </location>
</feature>
<gene>
    <name evidence="20" type="ORF">BaRGS_00025180</name>
</gene>
<feature type="domain" description="EGF-like" evidence="18">
    <location>
        <begin position="687"/>
        <end position="723"/>
    </location>
</feature>
<dbReference type="PROSITE" id="PS50024">
    <property type="entry name" value="SEA"/>
    <property type="match status" value="1"/>
</dbReference>
<keyword evidence="13" id="KW-0325">Glycoprotein</keyword>
<evidence type="ECO:0000259" key="17">
    <source>
        <dbReference type="PROSITE" id="PS50024"/>
    </source>
</evidence>
<dbReference type="InterPro" id="IPR050751">
    <property type="entry name" value="ECM_structural_protein"/>
</dbReference>
<dbReference type="SUPFAM" id="SSF57184">
    <property type="entry name" value="Growth factor receptor domain"/>
    <property type="match status" value="4"/>
</dbReference>
<evidence type="ECO:0000256" key="13">
    <source>
        <dbReference type="ARBA" id="ARBA00023180"/>
    </source>
</evidence>
<dbReference type="InterPro" id="IPR018097">
    <property type="entry name" value="EGF_Ca-bd_CS"/>
</dbReference>
<dbReference type="EMBL" id="JACVVK020000224">
    <property type="protein sequence ID" value="KAK7483627.1"/>
    <property type="molecule type" value="Genomic_DNA"/>
</dbReference>